<feature type="region of interest" description="Disordered" evidence="2">
    <location>
        <begin position="86"/>
        <end position="108"/>
    </location>
</feature>
<keyword evidence="1" id="KW-0175">Coiled coil</keyword>
<name>X1LJZ7_9ZZZZ</name>
<dbReference type="EMBL" id="BARV01010912">
    <property type="protein sequence ID" value="GAI02705.1"/>
    <property type="molecule type" value="Genomic_DNA"/>
</dbReference>
<sequence>IDVTRGMIEDLEAEISVQAEELSRLKAEYAALLARYPIPSPTERYGRIIKIAELAKELRSKRARLGWMKKRWIPELDSPILYQYATRGDSKNPYPYAGSSCSWPPPSS</sequence>
<gene>
    <name evidence="3" type="ORF">S06H3_20935</name>
</gene>
<feature type="non-terminal residue" evidence="3">
    <location>
        <position position="1"/>
    </location>
</feature>
<proteinExistence type="predicted"/>
<dbReference type="AlphaFoldDB" id="X1LJZ7"/>
<protein>
    <submittedName>
        <fullName evidence="3">Uncharacterized protein</fullName>
    </submittedName>
</protein>
<accession>X1LJZ7</accession>
<reference evidence="3" key="1">
    <citation type="journal article" date="2014" name="Front. Microbiol.">
        <title>High frequency of phylogenetically diverse reductive dehalogenase-homologous genes in deep subseafloor sedimentary metagenomes.</title>
        <authorList>
            <person name="Kawai M."/>
            <person name="Futagami T."/>
            <person name="Toyoda A."/>
            <person name="Takaki Y."/>
            <person name="Nishi S."/>
            <person name="Hori S."/>
            <person name="Arai W."/>
            <person name="Tsubouchi T."/>
            <person name="Morono Y."/>
            <person name="Uchiyama I."/>
            <person name="Ito T."/>
            <person name="Fujiyama A."/>
            <person name="Inagaki F."/>
            <person name="Takami H."/>
        </authorList>
    </citation>
    <scope>NUCLEOTIDE SEQUENCE</scope>
    <source>
        <strain evidence="3">Expedition CK06-06</strain>
    </source>
</reference>
<feature type="coiled-coil region" evidence="1">
    <location>
        <begin position="8"/>
        <end position="35"/>
    </location>
</feature>
<evidence type="ECO:0000256" key="1">
    <source>
        <dbReference type="SAM" id="Coils"/>
    </source>
</evidence>
<comment type="caution">
    <text evidence="3">The sequence shown here is derived from an EMBL/GenBank/DDBJ whole genome shotgun (WGS) entry which is preliminary data.</text>
</comment>
<organism evidence="3">
    <name type="scientific">marine sediment metagenome</name>
    <dbReference type="NCBI Taxonomy" id="412755"/>
    <lineage>
        <taxon>unclassified sequences</taxon>
        <taxon>metagenomes</taxon>
        <taxon>ecological metagenomes</taxon>
    </lineage>
</organism>
<evidence type="ECO:0000256" key="2">
    <source>
        <dbReference type="SAM" id="MobiDB-lite"/>
    </source>
</evidence>
<evidence type="ECO:0000313" key="3">
    <source>
        <dbReference type="EMBL" id="GAI02705.1"/>
    </source>
</evidence>